<sequence>MNRLLVFALPLLLGSCTLMTAGSPYTLGKQPAAGELNPSGTVSVQRSAYMVMTEARASGLRPNQAYVAHYHLQGTAGAPPCESGGPPIMSSKIVATTDANGVLTMSGRVPSGDVLAATYFNIHTAADAEGTPADPGVACTAVRLQ</sequence>
<keyword evidence="3" id="KW-1185">Reference proteome</keyword>
<comment type="caution">
    <text evidence="2">The sequence shown here is derived from an EMBL/GenBank/DDBJ whole genome shotgun (WGS) entry which is preliminary data.</text>
</comment>
<dbReference type="EMBL" id="JACHFN010000014">
    <property type="protein sequence ID" value="MBB5235646.1"/>
    <property type="molecule type" value="Genomic_DNA"/>
</dbReference>
<organism evidence="2 3">
    <name type="scientific">Deinococcus budaensis</name>
    <dbReference type="NCBI Taxonomy" id="1665626"/>
    <lineage>
        <taxon>Bacteria</taxon>
        <taxon>Thermotogati</taxon>
        <taxon>Deinococcota</taxon>
        <taxon>Deinococci</taxon>
        <taxon>Deinococcales</taxon>
        <taxon>Deinococcaceae</taxon>
        <taxon>Deinococcus</taxon>
    </lineage>
</organism>
<protein>
    <recommendedName>
        <fullName evidence="4">Superoxide dismutase</fullName>
    </recommendedName>
</protein>
<evidence type="ECO:0008006" key="4">
    <source>
        <dbReference type="Google" id="ProtNLM"/>
    </source>
</evidence>
<evidence type="ECO:0000313" key="2">
    <source>
        <dbReference type="EMBL" id="MBB5235646.1"/>
    </source>
</evidence>
<reference evidence="2 3" key="1">
    <citation type="submission" date="2020-08" db="EMBL/GenBank/DDBJ databases">
        <title>Genomic Encyclopedia of Type Strains, Phase IV (KMG-IV): sequencing the most valuable type-strain genomes for metagenomic binning, comparative biology and taxonomic classification.</title>
        <authorList>
            <person name="Goeker M."/>
        </authorList>
    </citation>
    <scope>NUCLEOTIDE SEQUENCE [LARGE SCALE GENOMIC DNA]</scope>
    <source>
        <strain evidence="2 3">DSM 101791</strain>
    </source>
</reference>
<dbReference type="AlphaFoldDB" id="A0A7W8GHB4"/>
<feature type="chain" id="PRO_5030525694" description="Superoxide dismutase" evidence="1">
    <location>
        <begin position="21"/>
        <end position="145"/>
    </location>
</feature>
<evidence type="ECO:0000313" key="3">
    <source>
        <dbReference type="Proteomes" id="UP000525389"/>
    </source>
</evidence>
<name>A0A7W8GHB4_9DEIO</name>
<dbReference type="RefSeq" id="WP_184031070.1">
    <property type="nucleotide sequence ID" value="NZ_JACHFN010000014.1"/>
</dbReference>
<gene>
    <name evidence="2" type="ORF">HNQ09_003104</name>
</gene>
<dbReference type="Proteomes" id="UP000525389">
    <property type="component" value="Unassembled WGS sequence"/>
</dbReference>
<proteinExistence type="predicted"/>
<evidence type="ECO:0000256" key="1">
    <source>
        <dbReference type="SAM" id="SignalP"/>
    </source>
</evidence>
<feature type="signal peptide" evidence="1">
    <location>
        <begin position="1"/>
        <end position="20"/>
    </location>
</feature>
<accession>A0A7W8GHB4</accession>
<keyword evidence="1" id="KW-0732">Signal</keyword>
<dbReference type="PROSITE" id="PS51257">
    <property type="entry name" value="PROKAR_LIPOPROTEIN"/>
    <property type="match status" value="1"/>
</dbReference>